<name>A0A1G8I1A4_9HYPH</name>
<keyword evidence="5" id="KW-1185">Reference proteome</keyword>
<dbReference type="GO" id="GO:0008654">
    <property type="term" value="P:phospholipid biosynthetic process"/>
    <property type="evidence" value="ECO:0007669"/>
    <property type="project" value="InterPro"/>
</dbReference>
<dbReference type="Gene3D" id="1.20.120.1760">
    <property type="match status" value="1"/>
</dbReference>
<dbReference type="AlphaFoldDB" id="A0A1G8I1A4"/>
<dbReference type="InterPro" id="IPR000462">
    <property type="entry name" value="CDP-OH_P_trans"/>
</dbReference>
<evidence type="ECO:0000256" key="1">
    <source>
        <dbReference type="ARBA" id="ARBA00022679"/>
    </source>
</evidence>
<accession>A0A1G8I1A4</accession>
<feature type="transmembrane region" description="Helical" evidence="3">
    <location>
        <begin position="96"/>
        <end position="117"/>
    </location>
</feature>
<keyword evidence="3" id="KW-1133">Transmembrane helix</keyword>
<dbReference type="EMBL" id="FNEE01000001">
    <property type="protein sequence ID" value="SDI12592.1"/>
    <property type="molecule type" value="Genomic_DNA"/>
</dbReference>
<dbReference type="InterPro" id="IPR043130">
    <property type="entry name" value="CDP-OH_PTrfase_TM_dom"/>
</dbReference>
<evidence type="ECO:0000256" key="3">
    <source>
        <dbReference type="SAM" id="Phobius"/>
    </source>
</evidence>
<evidence type="ECO:0000256" key="2">
    <source>
        <dbReference type="RuleBase" id="RU003750"/>
    </source>
</evidence>
<keyword evidence="1 2" id="KW-0808">Transferase</keyword>
<proteinExistence type="inferred from homology"/>
<dbReference type="GO" id="GO:0016780">
    <property type="term" value="F:phosphotransferase activity, for other substituted phosphate groups"/>
    <property type="evidence" value="ECO:0007669"/>
    <property type="project" value="InterPro"/>
</dbReference>
<feature type="transmembrane region" description="Helical" evidence="3">
    <location>
        <begin position="53"/>
        <end position="72"/>
    </location>
</feature>
<feature type="transmembrane region" description="Helical" evidence="3">
    <location>
        <begin position="21"/>
        <end position="47"/>
    </location>
</feature>
<reference evidence="5" key="1">
    <citation type="submission" date="2016-10" db="EMBL/GenBank/DDBJ databases">
        <authorList>
            <person name="Varghese N."/>
            <person name="Submissions S."/>
        </authorList>
    </citation>
    <scope>NUCLEOTIDE SEQUENCE [LARGE SCALE GENOMIC DNA]</scope>
    <source>
        <strain evidence="5">CGMCC 1.11022</strain>
    </source>
</reference>
<sequence length="208" mass="22447">MIAGLMKRRIDPLWEHAASPLIGIGMTPNQVTSGGLVLVALSCAAYLYHQSSLAFGLCLAFAFTFDALDGAVARRRHMSTKAGGYFDAMADRYQELAVFAAIGWVADLWAIAMIAFAGGLLTSYAKARTAIEIPIENHAWPDFFERMERLVFICVLLVADGLATAMGAASPWILAGGFTLYALVANATALQRINRAFAMLKRADAKQP</sequence>
<evidence type="ECO:0000313" key="4">
    <source>
        <dbReference type="EMBL" id="SDI12592.1"/>
    </source>
</evidence>
<dbReference type="Pfam" id="PF01066">
    <property type="entry name" value="CDP-OH_P_transf"/>
    <property type="match status" value="1"/>
</dbReference>
<keyword evidence="3" id="KW-0812">Transmembrane</keyword>
<evidence type="ECO:0000313" key="5">
    <source>
        <dbReference type="Proteomes" id="UP000198894"/>
    </source>
</evidence>
<comment type="similarity">
    <text evidence="2">Belongs to the CDP-alcohol phosphatidyltransferase class-I family.</text>
</comment>
<dbReference type="InterPro" id="IPR048254">
    <property type="entry name" value="CDP_ALCOHOL_P_TRANSF_CS"/>
</dbReference>
<dbReference type="RefSeq" id="WP_091590088.1">
    <property type="nucleotide sequence ID" value="NZ_FNEE01000001.1"/>
</dbReference>
<feature type="transmembrane region" description="Helical" evidence="3">
    <location>
        <begin position="150"/>
        <end position="183"/>
    </location>
</feature>
<keyword evidence="3" id="KW-0472">Membrane</keyword>
<dbReference type="Proteomes" id="UP000198894">
    <property type="component" value="Unassembled WGS sequence"/>
</dbReference>
<protein>
    <submittedName>
        <fullName evidence="4">CDP-diacylglycerol--glycerol-3-phosphate 3-phosphatidyltransferase</fullName>
    </submittedName>
</protein>
<gene>
    <name evidence="4" type="ORF">SAMN05428953_101228</name>
</gene>
<dbReference type="GO" id="GO:0016020">
    <property type="term" value="C:membrane"/>
    <property type="evidence" value="ECO:0007669"/>
    <property type="project" value="InterPro"/>
</dbReference>
<organism evidence="4 5">
    <name type="scientific">Mesorhizobium muleiense</name>
    <dbReference type="NCBI Taxonomy" id="1004279"/>
    <lineage>
        <taxon>Bacteria</taxon>
        <taxon>Pseudomonadati</taxon>
        <taxon>Pseudomonadota</taxon>
        <taxon>Alphaproteobacteria</taxon>
        <taxon>Hyphomicrobiales</taxon>
        <taxon>Phyllobacteriaceae</taxon>
        <taxon>Mesorhizobium</taxon>
    </lineage>
</organism>
<dbReference type="PROSITE" id="PS00379">
    <property type="entry name" value="CDP_ALCOHOL_P_TRANSF"/>
    <property type="match status" value="1"/>
</dbReference>